<name>A0A369V392_9ACTN</name>
<evidence type="ECO:0000313" key="4">
    <source>
        <dbReference type="EMBL" id="RDD86665.1"/>
    </source>
</evidence>
<dbReference type="Gene3D" id="3.40.50.720">
    <property type="entry name" value="NAD(P)-binding Rossmann-like Domain"/>
    <property type="match status" value="1"/>
</dbReference>
<dbReference type="InterPro" id="IPR055080">
    <property type="entry name" value="Gal80p-like_C"/>
</dbReference>
<gene>
    <name evidence="4" type="ORF">DVZ84_23920</name>
</gene>
<dbReference type="PANTHER" id="PTHR43818">
    <property type="entry name" value="BCDNA.GH03377"/>
    <property type="match status" value="1"/>
</dbReference>
<dbReference type="SUPFAM" id="SSF55347">
    <property type="entry name" value="Glyceraldehyde-3-phosphate dehydrogenase-like, C-terminal domain"/>
    <property type="match status" value="1"/>
</dbReference>
<sequence>MHTKSLKVGVIGLNVDGAGWAAEGHAPAIRATEGLDLAGVATRSIDSARRAAEYFDIPRAYENPGELIADPAIDIVAVISPVPTHREYILAASRAHKHVITEWPVAAGAEQMREIADEAEDARVHHAVNLQARRSPALVRAGGFLAEGHIGRVLSVNVVSTTAGFGPRVPAAYLPLESPEAWTSLGTIQTAHTLDAVTSLVGPLDDLTAILDVQYPEVVVDGERTVARTLTDHVVAHGRAASGATVSIEVIGGRPESDTPFRLEIYGDHGVLTVEGGGPRGFQAGPLALRRDGRQVDLGEHAAGDLAPSALNVAHTYRALRDDIRGGGSTVPTLREAADLAGWIERIGASRPLERTTGKEDA</sequence>
<evidence type="ECO:0000259" key="3">
    <source>
        <dbReference type="Pfam" id="PF22685"/>
    </source>
</evidence>
<dbReference type="SUPFAM" id="SSF51735">
    <property type="entry name" value="NAD(P)-binding Rossmann-fold domains"/>
    <property type="match status" value="1"/>
</dbReference>
<dbReference type="Pfam" id="PF22685">
    <property type="entry name" value="Gal80p_C-like"/>
    <property type="match status" value="1"/>
</dbReference>
<evidence type="ECO:0000256" key="1">
    <source>
        <dbReference type="ARBA" id="ARBA00023002"/>
    </source>
</evidence>
<dbReference type="Proteomes" id="UP000253742">
    <property type="component" value="Unassembled WGS sequence"/>
</dbReference>
<dbReference type="GO" id="GO:0000166">
    <property type="term" value="F:nucleotide binding"/>
    <property type="evidence" value="ECO:0007669"/>
    <property type="project" value="InterPro"/>
</dbReference>
<dbReference type="PANTHER" id="PTHR43818:SF11">
    <property type="entry name" value="BCDNA.GH03377"/>
    <property type="match status" value="1"/>
</dbReference>
<dbReference type="Gene3D" id="3.30.360.10">
    <property type="entry name" value="Dihydrodipicolinate Reductase, domain 2"/>
    <property type="match status" value="1"/>
</dbReference>
<comment type="caution">
    <text evidence="4">The sequence shown here is derived from an EMBL/GenBank/DDBJ whole genome shotgun (WGS) entry which is preliminary data.</text>
</comment>
<feature type="domain" description="Gfo/Idh/MocA-like oxidoreductase N-terminal" evidence="2">
    <location>
        <begin position="17"/>
        <end position="128"/>
    </location>
</feature>
<accession>A0A369V392</accession>
<dbReference type="InterPro" id="IPR050463">
    <property type="entry name" value="Gfo/Idh/MocA_oxidrdct_glycsds"/>
</dbReference>
<organism evidence="4 5">
    <name type="scientific">Streptomyces parvulus</name>
    <dbReference type="NCBI Taxonomy" id="146923"/>
    <lineage>
        <taxon>Bacteria</taxon>
        <taxon>Bacillati</taxon>
        <taxon>Actinomycetota</taxon>
        <taxon>Actinomycetes</taxon>
        <taxon>Kitasatosporales</taxon>
        <taxon>Streptomycetaceae</taxon>
        <taxon>Streptomyces</taxon>
    </lineage>
</organism>
<dbReference type="EMBL" id="QQBH01000016">
    <property type="protein sequence ID" value="RDD86665.1"/>
    <property type="molecule type" value="Genomic_DNA"/>
</dbReference>
<dbReference type="AlphaFoldDB" id="A0A369V392"/>
<dbReference type="GO" id="GO:0016491">
    <property type="term" value="F:oxidoreductase activity"/>
    <property type="evidence" value="ECO:0007669"/>
    <property type="project" value="UniProtKB-KW"/>
</dbReference>
<dbReference type="Pfam" id="PF01408">
    <property type="entry name" value="GFO_IDH_MocA"/>
    <property type="match status" value="1"/>
</dbReference>
<evidence type="ECO:0000313" key="5">
    <source>
        <dbReference type="Proteomes" id="UP000253742"/>
    </source>
</evidence>
<dbReference type="OrthoDB" id="9792085at2"/>
<dbReference type="InterPro" id="IPR000683">
    <property type="entry name" value="Gfo/Idh/MocA-like_OxRdtase_N"/>
</dbReference>
<proteinExistence type="predicted"/>
<protein>
    <submittedName>
        <fullName evidence="4">Gfo/Idh/MocA family oxidoreductase</fullName>
    </submittedName>
</protein>
<reference evidence="4 5" key="1">
    <citation type="submission" date="2018-07" db="EMBL/GenBank/DDBJ databases">
        <title>Genome guided investigation of antibiotics producing actinomycetales strain isolated from a Macau mangrove ecosystem.</title>
        <authorList>
            <person name="Hu D."/>
        </authorList>
    </citation>
    <scope>NUCLEOTIDE SEQUENCE [LARGE SCALE GENOMIC DNA]</scope>
    <source>
        <strain evidence="4 5">2297</strain>
    </source>
</reference>
<dbReference type="InterPro" id="IPR036291">
    <property type="entry name" value="NAD(P)-bd_dom_sf"/>
</dbReference>
<evidence type="ECO:0000259" key="2">
    <source>
        <dbReference type="Pfam" id="PF01408"/>
    </source>
</evidence>
<dbReference type="RefSeq" id="WP_114530882.1">
    <property type="nucleotide sequence ID" value="NZ_QQBH01000016.1"/>
</dbReference>
<feature type="domain" description="Gal80p-like C-terminal" evidence="3">
    <location>
        <begin position="136"/>
        <end position="276"/>
    </location>
</feature>
<keyword evidence="1" id="KW-0560">Oxidoreductase</keyword>